<protein>
    <submittedName>
        <fullName evidence="2">Uncharacterized protein</fullName>
    </submittedName>
</protein>
<dbReference type="AlphaFoldDB" id="A0A836CXR6"/>
<reference evidence="2 3" key="1">
    <citation type="submission" date="2020-12" db="EMBL/GenBank/DDBJ databases">
        <title>De novo assembly of Tibetan sheep genome.</title>
        <authorList>
            <person name="Li X."/>
        </authorList>
    </citation>
    <scope>NUCLEOTIDE SEQUENCE [LARGE SCALE GENOMIC DNA]</scope>
    <source>
        <tissue evidence="2">Heart</tissue>
    </source>
</reference>
<evidence type="ECO:0000313" key="2">
    <source>
        <dbReference type="EMBL" id="KAG5203054.1"/>
    </source>
</evidence>
<evidence type="ECO:0000256" key="1">
    <source>
        <dbReference type="SAM" id="MobiDB-lite"/>
    </source>
</evidence>
<feature type="region of interest" description="Disordered" evidence="1">
    <location>
        <begin position="1"/>
        <end position="21"/>
    </location>
</feature>
<gene>
    <name evidence="2" type="ORF">JEQ12_002637</name>
</gene>
<feature type="region of interest" description="Disordered" evidence="1">
    <location>
        <begin position="36"/>
        <end position="66"/>
    </location>
</feature>
<dbReference type="EMBL" id="JAEMGP010000011">
    <property type="protein sequence ID" value="KAG5203054.1"/>
    <property type="molecule type" value="Genomic_DNA"/>
</dbReference>
<sequence>MSSGLKTAPTCSRVRDRSRWPSNRCRETLMRRLAQRFSVERGRKRGIPGDPRPQRPIKSPKHRKTE</sequence>
<comment type="caution">
    <text evidence="2">The sequence shown here is derived from an EMBL/GenBank/DDBJ whole genome shotgun (WGS) entry which is preliminary data.</text>
</comment>
<accession>A0A836CXR6</accession>
<evidence type="ECO:0000313" key="3">
    <source>
        <dbReference type="Proteomes" id="UP000664991"/>
    </source>
</evidence>
<proteinExistence type="predicted"/>
<organism evidence="2 3">
    <name type="scientific">Ovis aries</name>
    <name type="common">Sheep</name>
    <dbReference type="NCBI Taxonomy" id="9940"/>
    <lineage>
        <taxon>Eukaryota</taxon>
        <taxon>Metazoa</taxon>
        <taxon>Chordata</taxon>
        <taxon>Craniata</taxon>
        <taxon>Vertebrata</taxon>
        <taxon>Euteleostomi</taxon>
        <taxon>Mammalia</taxon>
        <taxon>Eutheria</taxon>
        <taxon>Laurasiatheria</taxon>
        <taxon>Artiodactyla</taxon>
        <taxon>Ruminantia</taxon>
        <taxon>Pecora</taxon>
        <taxon>Bovidae</taxon>
        <taxon>Caprinae</taxon>
        <taxon>Ovis</taxon>
    </lineage>
</organism>
<dbReference type="Proteomes" id="UP000664991">
    <property type="component" value="Unassembled WGS sequence"/>
</dbReference>
<name>A0A836CXR6_SHEEP</name>